<evidence type="ECO:0000259" key="1">
    <source>
        <dbReference type="Pfam" id="PF13871"/>
    </source>
</evidence>
<dbReference type="GO" id="GO:0031490">
    <property type="term" value="F:chromatin DNA binding"/>
    <property type="evidence" value="ECO:0007669"/>
    <property type="project" value="TreeGrafter"/>
</dbReference>
<proteinExistence type="predicted"/>
<dbReference type="Pfam" id="PF13871">
    <property type="entry name" value="Helicase_C_4"/>
    <property type="match status" value="1"/>
</dbReference>
<feature type="domain" description="Strawberry notch helicase C" evidence="1">
    <location>
        <begin position="9"/>
        <end position="113"/>
    </location>
</feature>
<dbReference type="PANTHER" id="PTHR12706:SF33">
    <property type="entry name" value="PROTEIN WITH HELICASE_C DOMAIN"/>
    <property type="match status" value="1"/>
</dbReference>
<dbReference type="GO" id="GO:0005634">
    <property type="term" value="C:nucleus"/>
    <property type="evidence" value="ECO:0007669"/>
    <property type="project" value="TreeGrafter"/>
</dbReference>
<protein>
    <submittedName>
        <fullName evidence="3">Helicase_C_4 domain-containing protein</fullName>
    </submittedName>
</protein>
<dbReference type="AlphaFoldDB" id="A0A1I8FHF6"/>
<organism evidence="2 3">
    <name type="scientific">Macrostomum lignano</name>
    <dbReference type="NCBI Taxonomy" id="282301"/>
    <lineage>
        <taxon>Eukaryota</taxon>
        <taxon>Metazoa</taxon>
        <taxon>Spiralia</taxon>
        <taxon>Lophotrochozoa</taxon>
        <taxon>Platyhelminthes</taxon>
        <taxon>Rhabditophora</taxon>
        <taxon>Macrostomorpha</taxon>
        <taxon>Macrostomida</taxon>
        <taxon>Macrostomidae</taxon>
        <taxon>Macrostomum</taxon>
    </lineage>
</organism>
<dbReference type="InterPro" id="IPR026741">
    <property type="entry name" value="SNO"/>
</dbReference>
<evidence type="ECO:0000313" key="2">
    <source>
        <dbReference type="Proteomes" id="UP000095280"/>
    </source>
</evidence>
<sequence>RPAAALVGDLGHLNCDTGRGRAALRRLYQYTAAGRLLRGVSLPEVFDGEVSTEQEASARLQACLLDMDIFERLAEPSGKCRLRDGETGSVNRFLNRLLGLLVAEQACLFRYFLAPAGSSPRPALAPQTPLLPAPLWRHRRQQTTTAWRSCAPTPSGWCRRQPRRFSRAAYRPASSRRQVTAVTLEITRRLRLRHQQPHQSQQRTPQRTVTERLTLLCG</sequence>
<dbReference type="GO" id="GO:0042393">
    <property type="term" value="F:histone binding"/>
    <property type="evidence" value="ECO:0007669"/>
    <property type="project" value="TreeGrafter"/>
</dbReference>
<dbReference type="Proteomes" id="UP000095280">
    <property type="component" value="Unplaced"/>
</dbReference>
<accession>A0A1I8FHF6</accession>
<reference evidence="3" key="1">
    <citation type="submission" date="2016-11" db="UniProtKB">
        <authorList>
            <consortium name="WormBaseParasite"/>
        </authorList>
    </citation>
    <scope>IDENTIFICATION</scope>
</reference>
<dbReference type="GO" id="GO:0006355">
    <property type="term" value="P:regulation of DNA-templated transcription"/>
    <property type="evidence" value="ECO:0007669"/>
    <property type="project" value="InterPro"/>
</dbReference>
<dbReference type="InterPro" id="IPR026937">
    <property type="entry name" value="SBNO_Helicase_C_dom"/>
</dbReference>
<dbReference type="WBParaSite" id="maker-unitig_33208-snap-gene-0.2-mRNA-1">
    <property type="protein sequence ID" value="maker-unitig_33208-snap-gene-0.2-mRNA-1"/>
    <property type="gene ID" value="maker-unitig_33208-snap-gene-0.2"/>
</dbReference>
<evidence type="ECO:0000313" key="3">
    <source>
        <dbReference type="WBParaSite" id="maker-unitig_33208-snap-gene-0.2-mRNA-1"/>
    </source>
</evidence>
<keyword evidence="2" id="KW-1185">Reference proteome</keyword>
<name>A0A1I8FHF6_9PLAT</name>
<dbReference type="PANTHER" id="PTHR12706">
    <property type="entry name" value="STRAWBERRY NOTCH-RELATED"/>
    <property type="match status" value="1"/>
</dbReference>